<evidence type="ECO:0000313" key="3">
    <source>
        <dbReference type="WBParaSite" id="ALUE_0001624401-mRNA-1"/>
    </source>
</evidence>
<evidence type="ECO:0000313" key="2">
    <source>
        <dbReference type="Proteomes" id="UP000036681"/>
    </source>
</evidence>
<reference evidence="3" key="1">
    <citation type="submission" date="2017-02" db="UniProtKB">
        <authorList>
            <consortium name="WormBaseParasite"/>
        </authorList>
    </citation>
    <scope>IDENTIFICATION</scope>
</reference>
<organism evidence="2 3">
    <name type="scientific">Ascaris lumbricoides</name>
    <name type="common">Giant roundworm</name>
    <dbReference type="NCBI Taxonomy" id="6252"/>
    <lineage>
        <taxon>Eukaryota</taxon>
        <taxon>Metazoa</taxon>
        <taxon>Ecdysozoa</taxon>
        <taxon>Nematoda</taxon>
        <taxon>Chromadorea</taxon>
        <taxon>Rhabditida</taxon>
        <taxon>Spirurina</taxon>
        <taxon>Ascaridomorpha</taxon>
        <taxon>Ascaridoidea</taxon>
        <taxon>Ascarididae</taxon>
        <taxon>Ascaris</taxon>
    </lineage>
</organism>
<dbReference type="AlphaFoldDB" id="A0A0M3IDW4"/>
<accession>A0A0M3IDW4</accession>
<feature type="transmembrane region" description="Helical" evidence="1">
    <location>
        <begin position="16"/>
        <end position="33"/>
    </location>
</feature>
<keyword evidence="2" id="KW-1185">Reference proteome</keyword>
<name>A0A0M3IDW4_ASCLU</name>
<keyword evidence="1" id="KW-0472">Membrane</keyword>
<sequence>MGYAGAHLVYHNGEKIAFFSILIRCFSLFAVNVNKTTLKNDNSITATKIE</sequence>
<dbReference type="WBParaSite" id="ALUE_0001624401-mRNA-1">
    <property type="protein sequence ID" value="ALUE_0001624401-mRNA-1"/>
    <property type="gene ID" value="ALUE_0001624401"/>
</dbReference>
<protein>
    <submittedName>
        <fullName evidence="3">Uncharacterized protein</fullName>
    </submittedName>
</protein>
<evidence type="ECO:0000256" key="1">
    <source>
        <dbReference type="SAM" id="Phobius"/>
    </source>
</evidence>
<dbReference type="Proteomes" id="UP000036681">
    <property type="component" value="Unplaced"/>
</dbReference>
<keyword evidence="1" id="KW-1133">Transmembrane helix</keyword>
<proteinExistence type="predicted"/>
<keyword evidence="1" id="KW-0812">Transmembrane</keyword>